<accession>A0ACC8XAZ6</accession>
<name>A0ACC8XAZ6_9FIRM</name>
<sequence>MIGFIGVGNMGSAIMKGMLNSNTLQASDICIFDVDNVKIETLQKEYNVNSAKTLLELINTCRIIILAVKPNMCENVLNELRQHISNNQIVISIVAGWSTSKLRKVLENKGKVITVMPNTPAIVGAGVMALSKDHDLDSIELNEIKTLLKSNGLVVMVEEEKMAATTGISGTMPACVAMYIEALTDAGIANGLSRDFALQIAAQTVMGTAKMVLETKTHPAILKEQVCTPAGITIEAVVSLEEDGFRGTVIRSVNRCTQKCIEMLK</sequence>
<dbReference type="Proteomes" id="UP000188605">
    <property type="component" value="Unassembled WGS sequence"/>
</dbReference>
<evidence type="ECO:0000313" key="1">
    <source>
        <dbReference type="EMBL" id="ONI39570.1"/>
    </source>
</evidence>
<protein>
    <submittedName>
        <fullName evidence="1">Pyrroline-5-carboxylate reductase</fullName>
    </submittedName>
</protein>
<keyword evidence="2" id="KW-1185">Reference proteome</keyword>
<comment type="caution">
    <text evidence="1">The sequence shown here is derived from an EMBL/GenBank/DDBJ whole genome shotgun (WGS) entry which is preliminary data.</text>
</comment>
<dbReference type="EMBL" id="LJDB01000063">
    <property type="protein sequence ID" value="ONI39570.1"/>
    <property type="molecule type" value="Genomic_DNA"/>
</dbReference>
<gene>
    <name evidence="1" type="ORF">AN396_07975</name>
</gene>
<organism evidence="1 2">
    <name type="scientific">Candidatus Epulonipiscium fishelsonii</name>
    <dbReference type="NCBI Taxonomy" id="77094"/>
    <lineage>
        <taxon>Bacteria</taxon>
        <taxon>Bacillati</taxon>
        <taxon>Bacillota</taxon>
        <taxon>Clostridia</taxon>
        <taxon>Lachnospirales</taxon>
        <taxon>Lachnospiraceae</taxon>
        <taxon>Candidatus Epulonipiscium</taxon>
    </lineage>
</organism>
<evidence type="ECO:0000313" key="2">
    <source>
        <dbReference type="Proteomes" id="UP000188605"/>
    </source>
</evidence>
<proteinExistence type="predicted"/>
<reference evidence="1" key="1">
    <citation type="submission" date="2016-08" db="EMBL/GenBank/DDBJ databases">
        <authorList>
            <person name="Ngugi D.K."/>
            <person name="Miyake S."/>
            <person name="Stingl U."/>
        </authorList>
    </citation>
    <scope>NUCLEOTIDE SEQUENCE</scope>
    <source>
        <strain evidence="1">SCG-B11WGA-EpuloA1</strain>
    </source>
</reference>